<evidence type="ECO:0000313" key="2">
    <source>
        <dbReference type="Proteomes" id="UP000198500"/>
    </source>
</evidence>
<protein>
    <submittedName>
        <fullName evidence="1">Uncharacterized protein</fullName>
    </submittedName>
</protein>
<dbReference type="AlphaFoldDB" id="A0A1H2ZZC7"/>
<dbReference type="STRING" id="574349.SAMN05443545_104296"/>
<gene>
    <name evidence="1" type="ORF">SAMN05443545_104296</name>
</gene>
<proteinExistence type="predicted"/>
<name>A0A1H2ZZC7_9GAMM</name>
<evidence type="ECO:0000313" key="1">
    <source>
        <dbReference type="EMBL" id="SDX22328.1"/>
    </source>
</evidence>
<dbReference type="Proteomes" id="UP000198500">
    <property type="component" value="Unassembled WGS sequence"/>
</dbReference>
<organism evidence="1 2">
    <name type="scientific">Aidingimonas halophila</name>
    <dbReference type="NCBI Taxonomy" id="574349"/>
    <lineage>
        <taxon>Bacteria</taxon>
        <taxon>Pseudomonadati</taxon>
        <taxon>Pseudomonadota</taxon>
        <taxon>Gammaproteobacteria</taxon>
        <taxon>Oceanospirillales</taxon>
        <taxon>Halomonadaceae</taxon>
        <taxon>Aidingimonas</taxon>
    </lineage>
</organism>
<keyword evidence="2" id="KW-1185">Reference proteome</keyword>
<sequence length="37" mass="4254">MNWHNKRVKGDARTSRALRGRYTEMAAPALKQKQALV</sequence>
<dbReference type="EMBL" id="FNNI01000004">
    <property type="protein sequence ID" value="SDX22328.1"/>
    <property type="molecule type" value="Genomic_DNA"/>
</dbReference>
<reference evidence="1 2" key="1">
    <citation type="submission" date="2016-10" db="EMBL/GenBank/DDBJ databases">
        <authorList>
            <person name="de Groot N.N."/>
        </authorList>
    </citation>
    <scope>NUCLEOTIDE SEQUENCE [LARGE SCALE GENOMIC DNA]</scope>
    <source>
        <strain evidence="1 2">DSM 19219</strain>
    </source>
</reference>
<accession>A0A1H2ZZC7</accession>